<evidence type="ECO:0000256" key="2">
    <source>
        <dbReference type="ARBA" id="ARBA00005268"/>
    </source>
</evidence>
<feature type="transmembrane region" description="Helical" evidence="6">
    <location>
        <begin position="223"/>
        <end position="247"/>
    </location>
</feature>
<dbReference type="Proteomes" id="UP001055025">
    <property type="component" value="Unassembled WGS sequence"/>
</dbReference>
<feature type="transmembrane region" description="Helical" evidence="6">
    <location>
        <begin position="66"/>
        <end position="84"/>
    </location>
</feature>
<dbReference type="PANTHER" id="PTHR30028">
    <property type="entry name" value="UPF0014 INNER MEMBRANE PROTEIN YBBM-RELATED"/>
    <property type="match status" value="1"/>
</dbReference>
<dbReference type="RefSeq" id="WP_204406442.1">
    <property type="nucleotide sequence ID" value="NZ_BQKC01000001.1"/>
</dbReference>
<dbReference type="InterPro" id="IPR005226">
    <property type="entry name" value="UPF0014_fam"/>
</dbReference>
<comment type="caution">
    <text evidence="7">The sequence shown here is derived from an EMBL/GenBank/DDBJ whole genome shotgun (WGS) entry which is preliminary data.</text>
</comment>
<keyword evidence="3 6" id="KW-0812">Transmembrane</keyword>
<dbReference type="AlphaFoldDB" id="A0AAV5B0K5"/>
<feature type="transmembrane region" description="Helical" evidence="6">
    <location>
        <begin position="42"/>
        <end position="60"/>
    </location>
</feature>
<accession>A0AAV5B0K5</accession>
<dbReference type="GO" id="GO:0005886">
    <property type="term" value="C:plasma membrane"/>
    <property type="evidence" value="ECO:0007669"/>
    <property type="project" value="TreeGrafter"/>
</dbReference>
<evidence type="ECO:0000256" key="3">
    <source>
        <dbReference type="ARBA" id="ARBA00022692"/>
    </source>
</evidence>
<feature type="transmembrane region" description="Helical" evidence="6">
    <location>
        <begin position="130"/>
        <end position="152"/>
    </location>
</feature>
<feature type="transmembrane region" description="Helical" evidence="6">
    <location>
        <begin position="182"/>
        <end position="203"/>
    </location>
</feature>
<name>A0AAV5B0K5_9ACTN</name>
<gene>
    <name evidence="7" type="ORF">ATOP_01590</name>
</gene>
<keyword evidence="8" id="KW-1185">Reference proteome</keyword>
<dbReference type="PANTHER" id="PTHR30028:SF0">
    <property type="entry name" value="PROTEIN ALUMINUM SENSITIVE 3"/>
    <property type="match status" value="1"/>
</dbReference>
<organism evidence="7 8">
    <name type="scientific">Granulimonas faecalis</name>
    <dbReference type="NCBI Taxonomy" id="2894155"/>
    <lineage>
        <taxon>Bacteria</taxon>
        <taxon>Bacillati</taxon>
        <taxon>Actinomycetota</taxon>
        <taxon>Coriobacteriia</taxon>
        <taxon>Coriobacteriales</taxon>
        <taxon>Kribbibacteriaceae</taxon>
        <taxon>Granulimonas</taxon>
    </lineage>
</organism>
<dbReference type="EMBL" id="BQKC01000001">
    <property type="protein sequence ID" value="GJM54504.1"/>
    <property type="molecule type" value="Genomic_DNA"/>
</dbReference>
<reference evidence="7" key="1">
    <citation type="journal article" date="2022" name="Int. J. Syst. Evol. Microbiol.">
        <title>Granulimonas faecalis gen. nov., sp. nov., and Leptogranulimonas caecicola gen. nov., sp. nov., novel lactate-producing Atopobiaceae bacteria isolated from mouse intestines, and an emended description of the family Atopobiaceae.</title>
        <authorList>
            <person name="Morinaga K."/>
            <person name="Kusada H."/>
            <person name="Sakamoto S."/>
            <person name="Murakami T."/>
            <person name="Toyoda A."/>
            <person name="Mori H."/>
            <person name="Meng X.Y."/>
            <person name="Takashino M."/>
            <person name="Murotomi K."/>
            <person name="Tamaki H."/>
        </authorList>
    </citation>
    <scope>NUCLEOTIDE SEQUENCE</scope>
    <source>
        <strain evidence="7">OPF53</strain>
    </source>
</reference>
<keyword evidence="5 6" id="KW-0472">Membrane</keyword>
<proteinExistence type="inferred from homology"/>
<sequence>MTGGVVDIGYPELLMAVALMGVDLVVSWRLRLGLVRSIAVSTARLLVQLLALGFVLGYLFRYQTVWWVALAVAVMSLAATQIACDRTRKTVRGVAPSVFVSIFVPSVSVALVVVDGVIGAQPWWNAQQLVPILGMVMGNALSSVSVAIERLFSSMDARSQEMYAMVALGATPREAAFPSIKAAVSAGMAPTLATMCAAGIVQIPGMMSGQILAGADPMIAAKYQVVVLLMVSAAGTAAIVCACYLAYRRRFTDEGYYLEPGLRDELSPRR</sequence>
<comment type="subcellular location">
    <subcellularLocation>
        <location evidence="1">Membrane</location>
        <topology evidence="1">Multi-pass membrane protein</topology>
    </subcellularLocation>
</comment>
<evidence type="ECO:0000313" key="8">
    <source>
        <dbReference type="Proteomes" id="UP001055025"/>
    </source>
</evidence>
<evidence type="ECO:0000256" key="1">
    <source>
        <dbReference type="ARBA" id="ARBA00004141"/>
    </source>
</evidence>
<comment type="similarity">
    <text evidence="2">Belongs to the UPF0014 family.</text>
</comment>
<evidence type="ECO:0000256" key="6">
    <source>
        <dbReference type="SAM" id="Phobius"/>
    </source>
</evidence>
<feature type="transmembrane region" description="Helical" evidence="6">
    <location>
        <begin position="96"/>
        <end position="118"/>
    </location>
</feature>
<evidence type="ECO:0000256" key="4">
    <source>
        <dbReference type="ARBA" id="ARBA00022989"/>
    </source>
</evidence>
<protein>
    <submittedName>
        <fullName evidence="7">Iron export ABC transporter permease subunit FetB</fullName>
    </submittedName>
</protein>
<feature type="transmembrane region" description="Helical" evidence="6">
    <location>
        <begin position="13"/>
        <end position="30"/>
    </location>
</feature>
<dbReference type="Pfam" id="PF03649">
    <property type="entry name" value="UPF0014"/>
    <property type="match status" value="1"/>
</dbReference>
<keyword evidence="4 6" id="KW-1133">Transmembrane helix</keyword>
<evidence type="ECO:0000313" key="7">
    <source>
        <dbReference type="EMBL" id="GJM54504.1"/>
    </source>
</evidence>
<evidence type="ECO:0000256" key="5">
    <source>
        <dbReference type="ARBA" id="ARBA00023136"/>
    </source>
</evidence>